<name>A0A9X9X7S8_9PROT</name>
<gene>
    <name evidence="2" type="ORF">GXW74_04650</name>
</gene>
<feature type="region of interest" description="Disordered" evidence="1">
    <location>
        <begin position="1"/>
        <end position="29"/>
    </location>
</feature>
<dbReference type="AlphaFoldDB" id="A0A9X9X7S8"/>
<reference evidence="2" key="2">
    <citation type="journal article" date="2021" name="Syst. Appl. Microbiol.">
        <title>Roseomonas hellenica sp. nov., isolated from roots of wild-growing Alkanna tinctoria.</title>
        <authorList>
            <person name="Rat A."/>
            <person name="Naranjo H.D."/>
            <person name="Lebbe L."/>
            <person name="Cnockaert M."/>
            <person name="Krigas N."/>
            <person name="Grigoriadou K."/>
            <person name="Maloupa E."/>
            <person name="Willems A."/>
        </authorList>
    </citation>
    <scope>NUCLEOTIDE SEQUENCE</scope>
    <source>
        <strain evidence="2">LMG 31228</strain>
    </source>
</reference>
<dbReference type="Proteomes" id="UP001138709">
    <property type="component" value="Unassembled WGS sequence"/>
</dbReference>
<feature type="region of interest" description="Disordered" evidence="1">
    <location>
        <begin position="42"/>
        <end position="61"/>
    </location>
</feature>
<keyword evidence="3" id="KW-1185">Reference proteome</keyword>
<evidence type="ECO:0000313" key="2">
    <source>
        <dbReference type="EMBL" id="MBR0679764.1"/>
    </source>
</evidence>
<proteinExistence type="predicted"/>
<accession>A0A9X9X7S8</accession>
<evidence type="ECO:0000256" key="1">
    <source>
        <dbReference type="SAM" id="MobiDB-lite"/>
    </source>
</evidence>
<protein>
    <submittedName>
        <fullName evidence="2">Uncharacterized protein</fullName>
    </submittedName>
</protein>
<dbReference type="RefSeq" id="WP_211845111.1">
    <property type="nucleotide sequence ID" value="NZ_JAAEDL010000003.1"/>
</dbReference>
<comment type="caution">
    <text evidence="2">The sequence shown here is derived from an EMBL/GenBank/DDBJ whole genome shotgun (WGS) entry which is preliminary data.</text>
</comment>
<dbReference type="EMBL" id="JAAEDL010000003">
    <property type="protein sequence ID" value="MBR0679764.1"/>
    <property type="molecule type" value="Genomic_DNA"/>
</dbReference>
<organism evidence="2 3">
    <name type="scientific">Neoroseomonas eburnea</name>
    <dbReference type="NCBI Taxonomy" id="1346889"/>
    <lineage>
        <taxon>Bacteria</taxon>
        <taxon>Pseudomonadati</taxon>
        <taxon>Pseudomonadota</taxon>
        <taxon>Alphaproteobacteria</taxon>
        <taxon>Acetobacterales</taxon>
        <taxon>Acetobacteraceae</taxon>
        <taxon>Neoroseomonas</taxon>
    </lineage>
</organism>
<reference evidence="2" key="1">
    <citation type="submission" date="2020-01" db="EMBL/GenBank/DDBJ databases">
        <authorList>
            <person name="Rat A."/>
        </authorList>
    </citation>
    <scope>NUCLEOTIDE SEQUENCE</scope>
    <source>
        <strain evidence="2">LMG 31228</strain>
    </source>
</reference>
<evidence type="ECO:0000313" key="3">
    <source>
        <dbReference type="Proteomes" id="UP001138709"/>
    </source>
</evidence>
<sequence>MDVIDSLRTGEAAKKPRPQVAKLQEPPTGRALWPTFMRRTLDEEDLRRCQPPSPPRVAKAG</sequence>